<feature type="compositionally biased region" description="Basic and acidic residues" evidence="1">
    <location>
        <begin position="288"/>
        <end position="317"/>
    </location>
</feature>
<feature type="compositionally biased region" description="Low complexity" evidence="1">
    <location>
        <begin position="222"/>
        <end position="231"/>
    </location>
</feature>
<accession>A0ABZ1YY01</accession>
<dbReference type="RefSeq" id="WP_327101145.1">
    <property type="nucleotide sequence ID" value="NZ_CP109149.1"/>
</dbReference>
<sequence>MSSDKTSNVLGPARHATTLRLSRIATLVAGSLVFLYACEVSRKSDLSDVWVQVAVAAVLALTGLTTAWFEVKAADHAAARARTDIRGFLIESDGITVRARITRGGDLVFHGHDTSGTYPAYEWDWAFRATTFPAIRTALGGGRGDLLDLLEHAVPDLDRQDRYDPGAWLHNQGIPAAFRERGDTSHRITRELPVVTSEAPRRDSSRESTGEHKLSSKRRNAPDPADAPRPGRSSRRDPSPDQSAPARTRRRASNSQRSQDPPNSAERHDEPPTRRREQPSNTRRRTSDRREAQSDRPADRQPRDRWDSPQSDHRDSPPSDQWNAPPSDQWDAPPARPARLSGAPRYEPSPDHRIDPSTARRGAPPTPHHDQPPYEPGTPHAHRRTPADPRPSEPSSDHWNEPPAARYREQMDYRERTGRTRDESSGAHRHVLSGAHPGEPQQRELRGRRDESPDRRHRRS</sequence>
<protein>
    <submittedName>
        <fullName evidence="3">Uncharacterized protein</fullName>
    </submittedName>
</protein>
<dbReference type="Proteomes" id="UP001432062">
    <property type="component" value="Chromosome"/>
</dbReference>
<evidence type="ECO:0000256" key="2">
    <source>
        <dbReference type="SAM" id="Phobius"/>
    </source>
</evidence>
<evidence type="ECO:0000313" key="3">
    <source>
        <dbReference type="EMBL" id="WUV48114.1"/>
    </source>
</evidence>
<evidence type="ECO:0000256" key="1">
    <source>
        <dbReference type="SAM" id="MobiDB-lite"/>
    </source>
</evidence>
<feature type="transmembrane region" description="Helical" evidence="2">
    <location>
        <begin position="49"/>
        <end position="69"/>
    </location>
</feature>
<feature type="compositionally biased region" description="Basic and acidic residues" evidence="1">
    <location>
        <begin position="265"/>
        <end position="278"/>
    </location>
</feature>
<feature type="transmembrane region" description="Helical" evidence="2">
    <location>
        <begin position="20"/>
        <end position="37"/>
    </location>
</feature>
<dbReference type="EMBL" id="CP109441">
    <property type="protein sequence ID" value="WUV48114.1"/>
    <property type="molecule type" value="Genomic_DNA"/>
</dbReference>
<reference evidence="3" key="1">
    <citation type="submission" date="2022-10" db="EMBL/GenBank/DDBJ databases">
        <title>The complete genomes of actinobacterial strains from the NBC collection.</title>
        <authorList>
            <person name="Joergensen T.S."/>
            <person name="Alvarez Arevalo M."/>
            <person name="Sterndorff E.B."/>
            <person name="Faurdal D."/>
            <person name="Vuksanovic O."/>
            <person name="Mourched A.-S."/>
            <person name="Charusanti P."/>
            <person name="Shaw S."/>
            <person name="Blin K."/>
            <person name="Weber T."/>
        </authorList>
    </citation>
    <scope>NUCLEOTIDE SEQUENCE</scope>
    <source>
        <strain evidence="3">NBC_01482</strain>
    </source>
</reference>
<feature type="region of interest" description="Disordered" evidence="1">
    <location>
        <begin position="179"/>
        <end position="460"/>
    </location>
</feature>
<feature type="compositionally biased region" description="Polar residues" evidence="1">
    <location>
        <begin position="253"/>
        <end position="262"/>
    </location>
</feature>
<keyword evidence="2" id="KW-0812">Transmembrane</keyword>
<proteinExistence type="predicted"/>
<keyword evidence="2" id="KW-0472">Membrane</keyword>
<keyword evidence="2" id="KW-1133">Transmembrane helix</keyword>
<organism evidence="3 4">
    <name type="scientific">Nocardia vinacea</name>
    <dbReference type="NCBI Taxonomy" id="96468"/>
    <lineage>
        <taxon>Bacteria</taxon>
        <taxon>Bacillati</taxon>
        <taxon>Actinomycetota</taxon>
        <taxon>Actinomycetes</taxon>
        <taxon>Mycobacteriales</taxon>
        <taxon>Nocardiaceae</taxon>
        <taxon>Nocardia</taxon>
    </lineage>
</organism>
<feature type="compositionally biased region" description="Basic and acidic residues" evidence="1">
    <location>
        <begin position="441"/>
        <end position="454"/>
    </location>
</feature>
<feature type="compositionally biased region" description="Basic and acidic residues" evidence="1">
    <location>
        <begin position="199"/>
        <end position="214"/>
    </location>
</feature>
<feature type="compositionally biased region" description="Basic and acidic residues" evidence="1">
    <location>
        <begin position="179"/>
        <end position="190"/>
    </location>
</feature>
<name>A0ABZ1YY01_9NOCA</name>
<keyword evidence="4" id="KW-1185">Reference proteome</keyword>
<feature type="compositionally biased region" description="Basic and acidic residues" evidence="1">
    <location>
        <begin position="385"/>
        <end position="426"/>
    </location>
</feature>
<evidence type="ECO:0000313" key="4">
    <source>
        <dbReference type="Proteomes" id="UP001432062"/>
    </source>
</evidence>
<gene>
    <name evidence="3" type="ORF">OG563_07900</name>
</gene>